<dbReference type="PANTHER" id="PTHR14949">
    <property type="entry name" value="EGF-LIKE-DOMAIN, MULTIPLE 7, 8"/>
    <property type="match status" value="1"/>
</dbReference>
<dbReference type="Gene3D" id="2.60.120.260">
    <property type="entry name" value="Galactose-binding domain-like"/>
    <property type="match status" value="1"/>
</dbReference>
<evidence type="ECO:0000313" key="6">
    <source>
        <dbReference type="EMBL" id="KAJ8604707.1"/>
    </source>
</evidence>
<evidence type="ECO:0000256" key="2">
    <source>
        <dbReference type="ARBA" id="ARBA00023157"/>
    </source>
</evidence>
<dbReference type="Proteomes" id="UP001230188">
    <property type="component" value="Unassembled WGS sequence"/>
</dbReference>
<evidence type="ECO:0000256" key="3">
    <source>
        <dbReference type="PROSITE-ProRule" id="PRU00076"/>
    </source>
</evidence>
<dbReference type="PANTHER" id="PTHR14949:SF56">
    <property type="entry name" value="EGF-LIKE-DOMAIN, MULTIPLE 7"/>
    <property type="match status" value="1"/>
</dbReference>
<dbReference type="Pfam" id="PF07974">
    <property type="entry name" value="EGF_2"/>
    <property type="match status" value="1"/>
</dbReference>
<dbReference type="PROSITE" id="PS00022">
    <property type="entry name" value="EGF_1"/>
    <property type="match status" value="2"/>
</dbReference>
<dbReference type="InterPro" id="IPR013111">
    <property type="entry name" value="EGF_extracell"/>
</dbReference>
<dbReference type="PROSITE" id="PS50026">
    <property type="entry name" value="EGF_3"/>
    <property type="match status" value="1"/>
</dbReference>
<feature type="disulfide bond" evidence="3">
    <location>
        <begin position="97"/>
        <end position="106"/>
    </location>
</feature>
<protein>
    <recommendedName>
        <fullName evidence="5">EGF-like domain-containing protein</fullName>
    </recommendedName>
</protein>
<name>A0AAD7UFI2_9STRA</name>
<accession>A0AAD7UFI2</accession>
<dbReference type="InterPro" id="IPR000742">
    <property type="entry name" value="EGF"/>
</dbReference>
<proteinExistence type="predicted"/>
<feature type="chain" id="PRO_5041988551" description="EGF-like domain-containing protein" evidence="4">
    <location>
        <begin position="26"/>
        <end position="914"/>
    </location>
</feature>
<evidence type="ECO:0000313" key="7">
    <source>
        <dbReference type="Proteomes" id="UP001230188"/>
    </source>
</evidence>
<reference evidence="6" key="1">
    <citation type="submission" date="2023-01" db="EMBL/GenBank/DDBJ databases">
        <title>Metagenome sequencing of chrysophaentin producing Chrysophaeum taylorii.</title>
        <authorList>
            <person name="Davison J."/>
            <person name="Bewley C."/>
        </authorList>
    </citation>
    <scope>NUCLEOTIDE SEQUENCE</scope>
    <source>
        <strain evidence="6">NIES-1699</strain>
    </source>
</reference>
<dbReference type="Gene3D" id="2.10.25.10">
    <property type="entry name" value="Laminin"/>
    <property type="match status" value="1"/>
</dbReference>
<dbReference type="EMBL" id="JAQMWT010000323">
    <property type="protein sequence ID" value="KAJ8604707.1"/>
    <property type="molecule type" value="Genomic_DNA"/>
</dbReference>
<dbReference type="AlphaFoldDB" id="A0AAD7UFI2"/>
<keyword evidence="2 3" id="KW-1015">Disulfide bond</keyword>
<sequence>MCGGATRSWLAAAAVALGLATLSEAQCPNMCSGHGKCGPENVCQCFEGFDYAPDCSLRTCPTGVAWADKAYAVDKAHLDVECSNAGLCDRDLGQCDCFDGYTGNACQRSSCPNDCNSNGMCMTLARLGTMYGLDYRQPGSGGDGVGPTYSNWDKDSVTACYCDAGFFGPDCSRRAFSVLEINYTVCLTHMSRSHVEIGAADASNVSGTVNLAFLGYTTTFKAQPQSAAACEAAWEALDNVDDVECNATFDGYQPRKLCRTTAIYNVTFLKWPLQPKENNFFSHTGNPEISNFTCDVSKARSGTGAAVHCNMTDLVNTDIREYDYCSRRGQCDFTNGQCYCIDDYIGTACSETAYSTSASNSIPGMEIYAAGLDYLGDLISLRTEKAAASDFNFIRVIADEEEQMAIRGDGDFSMRKLTVTDYGGVIEAGGLTVFSGGISVEDSGITVINSDSSKDVAQLIASSSAFAGTILDAAAVRGESSEYYFLQLGTGYSSASDTVTSTVFSIRGDGMTQILGALDVQNTTTVTKLVVNPYGIVVQRGGVDINEDGLNVDDGGAVVKNTNLTALRVYHLNRNNDNGTVLSVETSSDYTPDIDLFKAIMNAPGTTDVVFQISGEPKTYVNRGGLEVTGGLAIVSGGLNVTAGGATIHGGKLEVIAGDSILQDTYVYGSITASSGTLTVAGVESSASITVSAGSITASAGTLTVAGVESSASITVSAGSITASAGTLTVAGVTTSASITVSAGSITASSGTLTVAGVTSSTYHEHRLDNSLVGHSHCRGNHQHGCHHWNQHALREWHSEHRCVDGRRCCRSGAHHQYWINNCERWDSHCRWHLKHCCRHWDEYALRGRNSKYRCVDGCQCRGGCAYHEHWVDYRECGHSHGRWNHQHRRSDGDQHTLCGRYSKHRSIDCSGCS</sequence>
<dbReference type="PROSITE" id="PS01186">
    <property type="entry name" value="EGF_2"/>
    <property type="match status" value="2"/>
</dbReference>
<dbReference type="InterPro" id="IPR050969">
    <property type="entry name" value="Dev_Signal_Modulators"/>
</dbReference>
<feature type="signal peptide" evidence="4">
    <location>
        <begin position="1"/>
        <end position="25"/>
    </location>
</feature>
<comment type="caution">
    <text evidence="3">Lacks conserved residue(s) required for the propagation of feature annotation.</text>
</comment>
<comment type="caution">
    <text evidence="6">The sequence shown here is derived from an EMBL/GenBank/DDBJ whole genome shotgun (WGS) entry which is preliminary data.</text>
</comment>
<gene>
    <name evidence="6" type="ORF">CTAYLR_006542</name>
</gene>
<evidence type="ECO:0000256" key="1">
    <source>
        <dbReference type="ARBA" id="ARBA00022729"/>
    </source>
</evidence>
<keyword evidence="1 4" id="KW-0732">Signal</keyword>
<keyword evidence="7" id="KW-1185">Reference proteome</keyword>
<evidence type="ECO:0000259" key="5">
    <source>
        <dbReference type="PROSITE" id="PS50026"/>
    </source>
</evidence>
<keyword evidence="3" id="KW-0245">EGF-like domain</keyword>
<organism evidence="6 7">
    <name type="scientific">Chrysophaeum taylorii</name>
    <dbReference type="NCBI Taxonomy" id="2483200"/>
    <lineage>
        <taxon>Eukaryota</taxon>
        <taxon>Sar</taxon>
        <taxon>Stramenopiles</taxon>
        <taxon>Ochrophyta</taxon>
        <taxon>Pelagophyceae</taxon>
        <taxon>Pelagomonadales</taxon>
        <taxon>Pelagomonadaceae</taxon>
        <taxon>Chrysophaeum</taxon>
    </lineage>
</organism>
<feature type="domain" description="EGF-like" evidence="5">
    <location>
        <begin position="72"/>
        <end position="107"/>
    </location>
</feature>
<evidence type="ECO:0000256" key="4">
    <source>
        <dbReference type="SAM" id="SignalP"/>
    </source>
</evidence>